<organism evidence="13 14">
    <name type="scientific">[Eubacterium] hominis</name>
    <dbReference type="NCBI Taxonomy" id="2764325"/>
    <lineage>
        <taxon>Bacteria</taxon>
        <taxon>Bacillati</taxon>
        <taxon>Bacillota</taxon>
        <taxon>Erysipelotrichia</taxon>
        <taxon>Erysipelotrichales</taxon>
        <taxon>Erysipelotrichaceae</taxon>
        <taxon>Amedibacillus</taxon>
    </lineage>
</organism>
<keyword evidence="7" id="KW-0460">Magnesium</keyword>
<keyword evidence="8" id="KW-0414">Isoprene biosynthesis</keyword>
<dbReference type="NCBIfam" id="NF045485">
    <property type="entry name" value="FPPsyn"/>
    <property type="match status" value="1"/>
</dbReference>
<evidence type="ECO:0000256" key="11">
    <source>
        <dbReference type="ARBA" id="ARBA00049399"/>
    </source>
</evidence>
<comment type="cofactor">
    <cofactor evidence="1">
        <name>Mg(2+)</name>
        <dbReference type="ChEBI" id="CHEBI:18420"/>
    </cofactor>
</comment>
<dbReference type="GO" id="GO:0004337">
    <property type="term" value="F:(2E,6E)-farnesyl diphosphate synthase activity"/>
    <property type="evidence" value="ECO:0007669"/>
    <property type="project" value="UniProtKB-EC"/>
</dbReference>
<dbReference type="GO" id="GO:0046872">
    <property type="term" value="F:metal ion binding"/>
    <property type="evidence" value="ECO:0007669"/>
    <property type="project" value="UniProtKB-KW"/>
</dbReference>
<keyword evidence="14" id="KW-1185">Reference proteome</keyword>
<evidence type="ECO:0000313" key="14">
    <source>
        <dbReference type="Proteomes" id="UP000515856"/>
    </source>
</evidence>
<dbReference type="PANTHER" id="PTHR43281:SF1">
    <property type="entry name" value="FARNESYL DIPHOSPHATE SYNTHASE"/>
    <property type="match status" value="1"/>
</dbReference>
<dbReference type="GO" id="GO:0016114">
    <property type="term" value="P:terpenoid biosynthetic process"/>
    <property type="evidence" value="ECO:0007669"/>
    <property type="project" value="UniProtKB-ARBA"/>
</dbReference>
<dbReference type="KEGG" id="ehn:H9Q80_17505"/>
<evidence type="ECO:0000256" key="5">
    <source>
        <dbReference type="ARBA" id="ARBA00022679"/>
    </source>
</evidence>
<evidence type="ECO:0000256" key="3">
    <source>
        <dbReference type="ARBA" id="ARBA00012439"/>
    </source>
</evidence>
<evidence type="ECO:0000256" key="8">
    <source>
        <dbReference type="ARBA" id="ARBA00023229"/>
    </source>
</evidence>
<dbReference type="EC" id="2.5.1.10" evidence="3"/>
<dbReference type="InterPro" id="IPR033749">
    <property type="entry name" value="Polyprenyl_synt_CS"/>
</dbReference>
<sequence>MNNFEEYLLHTLDGVQDSKVKEAMKYSLMAGGKRIRPRLLFAVLSAYGVREEAGYPVAAAIEMIHTYSLIHDDLPAMDNDTLRRGKPTCHVQFDEATAILAGDALLTQAFIIASEVDTTSALKADILRALAQYSGADGMILGQIKDIEGEAKASVTLEELLDIFEYKTGKLLTLPMVCACFIAERKGDISVWKKIGRAIGLSFQIQDDILDVTSTKEELGKNIHSDLSNDKTTYVSLRGVEGAQVDAQKYYDEAMAELKSLTVHDEKVTELLQLLINRKH</sequence>
<evidence type="ECO:0000256" key="4">
    <source>
        <dbReference type="ARBA" id="ARBA00015100"/>
    </source>
</evidence>
<comment type="catalytic activity">
    <reaction evidence="11">
        <text>isopentenyl diphosphate + (2E)-geranyl diphosphate = (2E,6E)-farnesyl diphosphate + diphosphate</text>
        <dbReference type="Rhea" id="RHEA:19361"/>
        <dbReference type="ChEBI" id="CHEBI:33019"/>
        <dbReference type="ChEBI" id="CHEBI:58057"/>
        <dbReference type="ChEBI" id="CHEBI:128769"/>
        <dbReference type="ChEBI" id="CHEBI:175763"/>
        <dbReference type="EC" id="2.5.1.10"/>
    </reaction>
</comment>
<keyword evidence="6" id="KW-0479">Metal-binding</keyword>
<protein>
    <recommendedName>
        <fullName evidence="4">Farnesyl diphosphate synthase</fullName>
        <ecNumber evidence="3">2.5.1.10</ecNumber>
    </recommendedName>
    <alternativeName>
        <fullName evidence="10">(2E,6E)-farnesyl diphosphate synthase</fullName>
    </alternativeName>
    <alternativeName>
        <fullName evidence="9">Geranyltranstransferase</fullName>
    </alternativeName>
</protein>
<gene>
    <name evidence="13" type="ORF">H9Q80_17505</name>
</gene>
<dbReference type="InterPro" id="IPR053378">
    <property type="entry name" value="Prenyl_diphosphate_synthase"/>
</dbReference>
<evidence type="ECO:0000313" key="13">
    <source>
        <dbReference type="EMBL" id="QNM12016.1"/>
    </source>
</evidence>
<dbReference type="GO" id="GO:0005737">
    <property type="term" value="C:cytoplasm"/>
    <property type="evidence" value="ECO:0007669"/>
    <property type="project" value="UniProtKB-ARBA"/>
</dbReference>
<dbReference type="InterPro" id="IPR008949">
    <property type="entry name" value="Isoprenoid_synthase_dom_sf"/>
</dbReference>
<dbReference type="InterPro" id="IPR000092">
    <property type="entry name" value="Polyprenyl_synt"/>
</dbReference>
<dbReference type="Pfam" id="PF00348">
    <property type="entry name" value="polyprenyl_synt"/>
    <property type="match status" value="1"/>
</dbReference>
<dbReference type="PROSITE" id="PS00444">
    <property type="entry name" value="POLYPRENYL_SYNTHASE_2"/>
    <property type="match status" value="1"/>
</dbReference>
<evidence type="ECO:0000256" key="10">
    <source>
        <dbReference type="ARBA" id="ARBA00032873"/>
    </source>
</evidence>
<accession>A0A7G9GMI4</accession>
<evidence type="ECO:0000256" key="6">
    <source>
        <dbReference type="ARBA" id="ARBA00022723"/>
    </source>
</evidence>
<dbReference type="AlphaFoldDB" id="A0A7G9GMI4"/>
<evidence type="ECO:0000256" key="7">
    <source>
        <dbReference type="ARBA" id="ARBA00022842"/>
    </source>
</evidence>
<dbReference type="RefSeq" id="WP_117453650.1">
    <property type="nucleotide sequence ID" value="NZ_CP060636.1"/>
</dbReference>
<name>A0A7G9GMI4_9FIRM</name>
<reference evidence="13 14" key="1">
    <citation type="submission" date="2020-08" db="EMBL/GenBank/DDBJ databases">
        <authorList>
            <person name="Liu C."/>
            <person name="Sun Q."/>
        </authorList>
    </citation>
    <scope>NUCLEOTIDE SEQUENCE [LARGE SCALE GENOMIC DNA]</scope>
    <source>
        <strain evidence="13 14">NSJ-61</strain>
    </source>
</reference>
<dbReference type="SFLD" id="SFLDG01017">
    <property type="entry name" value="Polyprenyl_Transferase_Like"/>
    <property type="match status" value="1"/>
</dbReference>
<dbReference type="CDD" id="cd00685">
    <property type="entry name" value="Trans_IPPS_HT"/>
    <property type="match status" value="1"/>
</dbReference>
<evidence type="ECO:0000256" key="2">
    <source>
        <dbReference type="ARBA" id="ARBA00006706"/>
    </source>
</evidence>
<comment type="similarity">
    <text evidence="2 12">Belongs to the FPP/GGPP synthase family.</text>
</comment>
<evidence type="ECO:0000256" key="9">
    <source>
        <dbReference type="ARBA" id="ARBA00032380"/>
    </source>
</evidence>
<dbReference type="FunFam" id="1.10.600.10:FF:000001">
    <property type="entry name" value="Geranylgeranyl diphosphate synthase"/>
    <property type="match status" value="1"/>
</dbReference>
<dbReference type="PROSITE" id="PS00723">
    <property type="entry name" value="POLYPRENYL_SYNTHASE_1"/>
    <property type="match status" value="1"/>
</dbReference>
<dbReference type="EMBL" id="CP060636">
    <property type="protein sequence ID" value="QNM12016.1"/>
    <property type="molecule type" value="Genomic_DNA"/>
</dbReference>
<dbReference type="Gene3D" id="1.10.600.10">
    <property type="entry name" value="Farnesyl Diphosphate Synthase"/>
    <property type="match status" value="1"/>
</dbReference>
<dbReference type="SUPFAM" id="SSF48576">
    <property type="entry name" value="Terpenoid synthases"/>
    <property type="match status" value="1"/>
</dbReference>
<keyword evidence="5 12" id="KW-0808">Transferase</keyword>
<evidence type="ECO:0000256" key="1">
    <source>
        <dbReference type="ARBA" id="ARBA00001946"/>
    </source>
</evidence>
<proteinExistence type="inferred from homology"/>
<evidence type="ECO:0000256" key="12">
    <source>
        <dbReference type="RuleBase" id="RU004466"/>
    </source>
</evidence>
<dbReference type="SFLD" id="SFLDS00005">
    <property type="entry name" value="Isoprenoid_Synthase_Type_I"/>
    <property type="match status" value="1"/>
</dbReference>
<dbReference type="PANTHER" id="PTHR43281">
    <property type="entry name" value="FARNESYL DIPHOSPHATE SYNTHASE"/>
    <property type="match status" value="1"/>
</dbReference>
<dbReference type="Proteomes" id="UP000515856">
    <property type="component" value="Chromosome"/>
</dbReference>